<dbReference type="PANTHER" id="PTHR34979:SF1">
    <property type="entry name" value="INNER MEMBRANE PROTEIN YGAZ"/>
    <property type="match status" value="1"/>
</dbReference>
<evidence type="ECO:0000256" key="4">
    <source>
        <dbReference type="ARBA" id="ARBA00022475"/>
    </source>
</evidence>
<accession>A0ABV2SLN5</accession>
<proteinExistence type="inferred from homology"/>
<name>A0ABV2SLN5_9GAMM</name>
<evidence type="ECO:0000256" key="7">
    <source>
        <dbReference type="ARBA" id="ARBA00023136"/>
    </source>
</evidence>
<organism evidence="9 10">
    <name type="scientific">Endozoicomonas lisbonensis</name>
    <dbReference type="NCBI Taxonomy" id="3120522"/>
    <lineage>
        <taxon>Bacteria</taxon>
        <taxon>Pseudomonadati</taxon>
        <taxon>Pseudomonadota</taxon>
        <taxon>Gammaproteobacteria</taxon>
        <taxon>Oceanospirillales</taxon>
        <taxon>Endozoicomonadaceae</taxon>
        <taxon>Endozoicomonas</taxon>
    </lineage>
</organism>
<evidence type="ECO:0000256" key="6">
    <source>
        <dbReference type="ARBA" id="ARBA00022989"/>
    </source>
</evidence>
<feature type="transmembrane region" description="Helical" evidence="8">
    <location>
        <begin position="52"/>
        <end position="82"/>
    </location>
</feature>
<keyword evidence="7 8" id="KW-0472">Membrane</keyword>
<evidence type="ECO:0000256" key="8">
    <source>
        <dbReference type="SAM" id="Phobius"/>
    </source>
</evidence>
<evidence type="ECO:0000256" key="5">
    <source>
        <dbReference type="ARBA" id="ARBA00022692"/>
    </source>
</evidence>
<feature type="transmembrane region" description="Helical" evidence="8">
    <location>
        <begin position="20"/>
        <end position="40"/>
    </location>
</feature>
<dbReference type="InterPro" id="IPR011606">
    <property type="entry name" value="Brnchd-chn_aa_trnsp_permease"/>
</dbReference>
<dbReference type="EMBL" id="JBEWTB010000002">
    <property type="protein sequence ID" value="MET4758024.1"/>
    <property type="molecule type" value="Genomic_DNA"/>
</dbReference>
<evidence type="ECO:0000313" key="9">
    <source>
        <dbReference type="EMBL" id="MET4758024.1"/>
    </source>
</evidence>
<evidence type="ECO:0000256" key="2">
    <source>
        <dbReference type="ARBA" id="ARBA00010735"/>
    </source>
</evidence>
<keyword evidence="4" id="KW-1003">Cell membrane</keyword>
<keyword evidence="3" id="KW-0813">Transport</keyword>
<dbReference type="PANTHER" id="PTHR34979">
    <property type="entry name" value="INNER MEMBRANE PROTEIN YGAZ"/>
    <property type="match status" value="1"/>
</dbReference>
<sequence>MPDQALSPARLLLQGTQHSLPLILAAVPFGILYGVLAKAAGMSDLAIMGMSALVFAGSAQFIAVSMLGAAAAWPAILLATFFS</sequence>
<evidence type="ECO:0000256" key="1">
    <source>
        <dbReference type="ARBA" id="ARBA00004651"/>
    </source>
</evidence>
<keyword evidence="10" id="KW-1185">Reference proteome</keyword>
<evidence type="ECO:0000256" key="3">
    <source>
        <dbReference type="ARBA" id="ARBA00022448"/>
    </source>
</evidence>
<comment type="subcellular location">
    <subcellularLocation>
        <location evidence="1">Cell membrane</location>
        <topology evidence="1">Multi-pass membrane protein</topology>
    </subcellularLocation>
</comment>
<dbReference type="Proteomes" id="UP001549366">
    <property type="component" value="Unassembled WGS sequence"/>
</dbReference>
<dbReference type="Pfam" id="PF03591">
    <property type="entry name" value="AzlC"/>
    <property type="match status" value="1"/>
</dbReference>
<comment type="similarity">
    <text evidence="2">Belongs to the AzlC family.</text>
</comment>
<protein>
    <submittedName>
        <fullName evidence="9">Branched-subunit amino acid permease</fullName>
    </submittedName>
</protein>
<keyword evidence="6 8" id="KW-1133">Transmembrane helix</keyword>
<reference evidence="9 10" key="1">
    <citation type="submission" date="2024-06" db="EMBL/GenBank/DDBJ databases">
        <title>Genomic Encyclopedia of Type Strains, Phase V (KMG-V): Genome sequencing to study the core and pangenomes of soil and plant-associated prokaryotes.</title>
        <authorList>
            <person name="Whitman W."/>
        </authorList>
    </citation>
    <scope>NUCLEOTIDE SEQUENCE [LARGE SCALE GENOMIC DNA]</scope>
    <source>
        <strain evidence="9 10">NE40</strain>
    </source>
</reference>
<evidence type="ECO:0000313" key="10">
    <source>
        <dbReference type="Proteomes" id="UP001549366"/>
    </source>
</evidence>
<keyword evidence="5 8" id="KW-0812">Transmembrane</keyword>
<dbReference type="RefSeq" id="WP_354008136.1">
    <property type="nucleotide sequence ID" value="NZ_JBEWTA010000001.1"/>
</dbReference>
<gene>
    <name evidence="9" type="ORF">V5J35_003216</name>
</gene>
<comment type="caution">
    <text evidence="9">The sequence shown here is derived from an EMBL/GenBank/DDBJ whole genome shotgun (WGS) entry which is preliminary data.</text>
</comment>